<evidence type="ECO:0000313" key="2">
    <source>
        <dbReference type="Proteomes" id="UP000243719"/>
    </source>
</evidence>
<keyword evidence="2" id="KW-1185">Reference proteome</keyword>
<dbReference type="InterPro" id="IPR027417">
    <property type="entry name" value="P-loop_NTPase"/>
</dbReference>
<dbReference type="Proteomes" id="UP000243719">
    <property type="component" value="Unassembled WGS sequence"/>
</dbReference>
<sequence length="427" mass="45114">MNALPSQSSDTRQAPATLVFFSQSAERARRLAECLGGIADVQHQTGDAACFARCASTLRPTLAFIDFKPAPGPRGRLLDPMAATSVVRGCADGALLVGVGSATDSATMLAAMRAGVVDFVDLDEPDETVRAVVKRLLNRNDAAKATVVTVTSARAGVGASTFAAHFAALARSGDAQRATAKLRRVALLDLGMPVGDGLLYTNTSGGFDLADAVHSLSRLDETLVKTALPESPHGLSVLSLPQELARMRAVQQADALALVERLRSYFDVLVIDLGGLGNPDLGASLLKRADSAFVLAEQGVAAVVSLKTLLDDYDARGVPRSALQLVVNRHDPRCGLAADQLAARFSLPLAGTLPEHRVALAAAASVGKLLALRPRDRYVRSLARLVDTALRREPAAGHHGVQDAAGTGVPPARPPLHWLRQWRERFF</sequence>
<dbReference type="GO" id="GO:0009898">
    <property type="term" value="C:cytoplasmic side of plasma membrane"/>
    <property type="evidence" value="ECO:0007669"/>
    <property type="project" value="TreeGrafter"/>
</dbReference>
<accession>A0A1H2PV69</accession>
<dbReference type="Gene3D" id="3.40.50.2300">
    <property type="match status" value="1"/>
</dbReference>
<dbReference type="GO" id="GO:0016887">
    <property type="term" value="F:ATP hydrolysis activity"/>
    <property type="evidence" value="ECO:0007669"/>
    <property type="project" value="TreeGrafter"/>
</dbReference>
<dbReference type="PANTHER" id="PTHR43384">
    <property type="entry name" value="SEPTUM SITE-DETERMINING PROTEIN MIND HOMOLOG, CHLOROPLASTIC-RELATED"/>
    <property type="match status" value="1"/>
</dbReference>
<organism evidence="1 2">
    <name type="scientific">Chitinasiproducens palmae</name>
    <dbReference type="NCBI Taxonomy" id="1770053"/>
    <lineage>
        <taxon>Bacteria</taxon>
        <taxon>Pseudomonadati</taxon>
        <taxon>Pseudomonadota</taxon>
        <taxon>Betaproteobacteria</taxon>
        <taxon>Burkholderiales</taxon>
        <taxon>Burkholderiaceae</taxon>
        <taxon>Chitinasiproducens</taxon>
    </lineage>
</organism>
<protein>
    <submittedName>
        <fullName evidence="1">Pilus assembly protein CpaE</fullName>
    </submittedName>
</protein>
<dbReference type="InterPro" id="IPR050625">
    <property type="entry name" value="ParA/MinD_ATPase"/>
</dbReference>
<dbReference type="EMBL" id="FNLO01000015">
    <property type="protein sequence ID" value="SDV51160.1"/>
    <property type="molecule type" value="Genomic_DNA"/>
</dbReference>
<dbReference type="AlphaFoldDB" id="A0A1H2PV69"/>
<gene>
    <name evidence="1" type="ORF">SAMN05216551_11576</name>
</gene>
<dbReference type="PANTHER" id="PTHR43384:SF13">
    <property type="entry name" value="SLR0110 PROTEIN"/>
    <property type="match status" value="1"/>
</dbReference>
<dbReference type="Gene3D" id="3.40.50.300">
    <property type="entry name" value="P-loop containing nucleotide triphosphate hydrolases"/>
    <property type="match status" value="1"/>
</dbReference>
<evidence type="ECO:0000313" key="1">
    <source>
        <dbReference type="EMBL" id="SDV51160.1"/>
    </source>
</evidence>
<dbReference type="STRING" id="1770053.SAMN05216551_11576"/>
<dbReference type="GO" id="GO:0005524">
    <property type="term" value="F:ATP binding"/>
    <property type="evidence" value="ECO:0007669"/>
    <property type="project" value="TreeGrafter"/>
</dbReference>
<dbReference type="RefSeq" id="WP_091912611.1">
    <property type="nucleotide sequence ID" value="NZ_FNLO01000015.1"/>
</dbReference>
<reference evidence="2" key="1">
    <citation type="submission" date="2016-09" db="EMBL/GenBank/DDBJ databases">
        <authorList>
            <person name="Varghese N."/>
            <person name="Submissions S."/>
        </authorList>
    </citation>
    <scope>NUCLEOTIDE SEQUENCE [LARGE SCALE GENOMIC DNA]</scope>
    <source>
        <strain evidence="2">JS23</strain>
    </source>
</reference>
<dbReference type="GO" id="GO:0005829">
    <property type="term" value="C:cytosol"/>
    <property type="evidence" value="ECO:0007669"/>
    <property type="project" value="TreeGrafter"/>
</dbReference>
<name>A0A1H2PV69_9BURK</name>
<dbReference type="SUPFAM" id="SSF52540">
    <property type="entry name" value="P-loop containing nucleoside triphosphate hydrolases"/>
    <property type="match status" value="1"/>
</dbReference>
<dbReference type="OrthoDB" id="8531995at2"/>
<proteinExistence type="predicted"/>
<dbReference type="GO" id="GO:0051782">
    <property type="term" value="P:negative regulation of cell division"/>
    <property type="evidence" value="ECO:0007669"/>
    <property type="project" value="TreeGrafter"/>
</dbReference>